<dbReference type="HOGENOM" id="CLU_2012896_0_0_11"/>
<protein>
    <submittedName>
        <fullName evidence="2">Uncharacterized protein</fullName>
    </submittedName>
</protein>
<feature type="compositionally biased region" description="Low complexity" evidence="1">
    <location>
        <begin position="1"/>
        <end position="26"/>
    </location>
</feature>
<gene>
    <name evidence="2" type="ordered locus">NFA_41800</name>
</gene>
<evidence type="ECO:0000313" key="2">
    <source>
        <dbReference type="EMBL" id="BAD59029.1"/>
    </source>
</evidence>
<feature type="compositionally biased region" description="Basic residues" evidence="1">
    <location>
        <begin position="48"/>
        <end position="58"/>
    </location>
</feature>
<organism evidence="2 3">
    <name type="scientific">Nocardia farcinica (strain IFM 10152)</name>
    <dbReference type="NCBI Taxonomy" id="247156"/>
    <lineage>
        <taxon>Bacteria</taxon>
        <taxon>Bacillati</taxon>
        <taxon>Actinomycetota</taxon>
        <taxon>Actinomycetes</taxon>
        <taxon>Mycobacteriales</taxon>
        <taxon>Nocardiaceae</taxon>
        <taxon>Nocardia</taxon>
    </lineage>
</organism>
<dbReference type="AlphaFoldDB" id="Q5YS12"/>
<dbReference type="Proteomes" id="UP000006820">
    <property type="component" value="Chromosome"/>
</dbReference>
<accession>Q5YS12</accession>
<sequence length="123" mass="13187">MRTSTTDSSRSSGPPPSGRSRVSTPGKTDSTSPVTGVSICTRYPSLRRPTRTNSHRKAPTGTAIPRIASTVSSGKSATRNHSRPASPPSDHCRRRRVRGTGCYRGVRPEFTGAHRIRSATGSR</sequence>
<feature type="region of interest" description="Disordered" evidence="1">
    <location>
        <begin position="1"/>
        <end position="104"/>
    </location>
</feature>
<reference evidence="2 3" key="1">
    <citation type="journal article" date="2004" name="Proc. Natl. Acad. Sci. U.S.A.">
        <title>The complete genomic sequence of Nocardia farcinica IFM 10152.</title>
        <authorList>
            <person name="Ishikawa J."/>
            <person name="Yamashita A."/>
            <person name="Mikami Y."/>
            <person name="Hoshino Y."/>
            <person name="Kurita H."/>
            <person name="Hotta K."/>
            <person name="Shiba T."/>
            <person name="Hattori M."/>
        </authorList>
    </citation>
    <scope>NUCLEOTIDE SEQUENCE [LARGE SCALE GENOMIC DNA]</scope>
    <source>
        <strain evidence="2 3">IFM 10152</strain>
    </source>
</reference>
<dbReference type="EMBL" id="AP006618">
    <property type="protein sequence ID" value="BAD59029.1"/>
    <property type="molecule type" value="Genomic_DNA"/>
</dbReference>
<evidence type="ECO:0000313" key="3">
    <source>
        <dbReference type="Proteomes" id="UP000006820"/>
    </source>
</evidence>
<evidence type="ECO:0000256" key="1">
    <source>
        <dbReference type="SAM" id="MobiDB-lite"/>
    </source>
</evidence>
<keyword evidence="3" id="KW-1185">Reference proteome</keyword>
<proteinExistence type="predicted"/>
<name>Q5YS12_NOCFA</name>
<dbReference type="KEGG" id="nfa:NFA_41800"/>
<feature type="compositionally biased region" description="Polar residues" evidence="1">
    <location>
        <begin position="69"/>
        <end position="79"/>
    </location>
</feature>